<evidence type="ECO:0000256" key="2">
    <source>
        <dbReference type="ARBA" id="ARBA00004496"/>
    </source>
</evidence>
<dbReference type="PANTHER" id="PTHR45912:SF3">
    <property type="entry name" value="CILIA- AND FLAGELLA-ASSOCIATED PROTEIN 47"/>
    <property type="match status" value="1"/>
</dbReference>
<sequence length="3193" mass="355718">MAAMAGGCREQCGVRIAPAELRFRDAVPGRRYRAALTVQNLRVESCRLQLLPPHRPQFKLIVENPEKPIASGLQLKAFVEYYPDRVEDLQDKLILLIDDDVVDIPLLGFIPYCCLEIESEIDFGQVIASNKVISKEISIANHGSSSGIFEISYDGVVLASISPASGLVKPKSKRTIQVDICTDVPRVIKEVMKVELEGRGCIEVLVKAVVVEQVLKVLGASCGKVVECINFGPVYFGTSKTEQISLYNKSPENMDWVAVLEDNAIGGEMGTDLQRSTDAALQDLSLKNRDADVSTLILCTPNQGTLLPYEKSLVTLCFSPEKFKGDCEVNDSSLKQDYVLFLRFETVGNRGGYLQALDDGATSTTRNHPHHVDLALTGSGLPVMVTFNPGPEINFMDCYLGEQTELLCTLKNESDSLPVTFRFRKAAHFNISPEKGKIKKNSAKDVMISFSPRQIGTFKMKQIIDIIGTGVDKNNLHDLKTISFHQLYLSLIGVCKAKRKKILFTVNPGLTPVISNATGQFVVDGTEECTDAARGAIQCTDAPPVAMLKSNQTRIHTHRINRNCKDDALIAFPNDRATSVRPGEWDKKYRTIFTKTERYNFIDPEFAYTDSERQSIEAHKKYYGDFISSLRQRRLEKDAARQFDMYNDPVSIGIKPGEGLKSPNISITDFPMEKLRLKKPPLNDDCLLTSRKLATITSTPTNKETWSWLSPVPSSAQEKEDCSLTLTHKQLHQIFIGPSTIDFGDVCVYSTTTKELYIINNLLVHIWIQIEIEIEELQETSPLSQVVPPLTKTHVPIVFETITPGSFKRSFAYKINNQHPGHVLVIANAVPIELELSTRELILNPVPGCLAGTEFRATVRVCNLRNHPAGFIWKPVTTDRKPAFSIRPARGLVEAYSDLECEVVWRSGFNSPEEGEFILCVRKGNEIKLKCFAKLGATKVQFVTQNISFIHSPMGLSTCKTATLQNTGRNHAYFQVHDPNPLPGMTITPSQGVVPVGGTADLKISFTPNANMTFDKNVEVEVRSAGAQVLRVAGFVEVAEISMSVDRVDFGGVYVGATSSIPFLLQNKGQSRTRVEFDFSKNKDFKLDTNDHSVIECCSSKPYLYSVNLKEESALECFLTFVPKEVAAYHFTLPVTTPQADSSLTTLVVSVNNILPPQPPAAKLPVAPPCCIIKAIALNSLVKFSSMKLKFEQHSSDMNFGIADERVTSQDLDLKNISRHPLTWKLNCDDADKNIEYGVFDFSLQAGSLSPGVKVSIAVSFCPPCPGTYTSEISVYVNDNPSPYKITLSGTLKSPKLNFDPPFVIMMPVPLDVETEADINIIPQDYLRQSQIHVELPQIELEDGDRICPFSVQFPKGLDIVVSSDGKSNQLICHISFRSSKPVSFLGNMCFIDEEENRFSIQIAATAENCLLTLYPYLAFHCSDQKITLRSHCKDSSSAEVVLHPCFTPQSPSHSISSSSFGGTSGSGCEVSLSEVDTAFENESAEYASEDSEIISEESEVVRRSRREKNKLELSLSPDEDEKEYIFFQKTITAIKSWFTLFGWPKGQNPISIPHSLRCDVCKVQTTISQDKVFTRNLSKDKGFCEMLFHLYGESLPGIAASQLLPRDPVERMLQLHWQHSALLSFLKSLGAYLPHVMPEFLLEPEDYKIWIKVKKEKTVLKAELNMGDVKSSDKCQEYSDKNIFVLEDSTFETVSKRAWTDVLLQIYKVFVLRRVSSHSKTDPSSLESTENMPRIKPEPLSSNIYSSYERKILTWLNNNYETNRKIVWKDCQKGGVPPRRWIVNFDQDLLDGLVLAAQVAAYCPYLISTHFIRMYTNPRTYQQFLHNCLILVKAMHAVNLNIDIKATDICDPNPVMMLILCVYLYEGLPDYLPKNTIEFTGALHATVIKQVRLKNPSKKPLIYEAILRGRDADDFSLPKGNTVTIAPKKQASMNVEFTIRFLRPAEAVLLLTSHGIDAATLTFSLKSEVKHIEPAGVTKCKSPCYELKKVSLNVTNPFKTDGIFRVVLLESTRSFVQPEQVYRARKLKKEQTFSSECNILNSKNNTVPEDSNEENNSIYPVQCGLLPEFFSPMEKLFLKGKSSAGLDIHFLPFNQGKRYCNVLLVNEQIGEFVYLIEGTGDIPLPSELPAMDSPNVLHATSKLEDPSASQPVLYLKCSLGQTLEENLRIPLINESRERALAVAAQQQMSAVEHERRLMTGTLQSSSVRVATALLGLSRVEKCALLKPRKYPTKYVDYSVEVSMKEFFEVPHKFSIPVLPSTRVNLEAKDSSSQKTDGSDTVGLPIKFTPPDAGSYHCQILLKSPCDVRVYEIECVVSKDRVDAELEFLTPAYQSVIQNIPISNTSSVDWKLEAKLEGEGFYGPPVINVGVGETALYPLTFNPAAEYTTTGRLILRNVTAGTENTFNLKGIGKKPLPQGCIVIDCQAGKVTHKILWVHNYTKNKLTYKVYSDLSMVSGAPVLTCNADDTVSYTLSVSPWRRGTFQGVISFVAQDEDQEQSRCNSSPEKTDGEQTLQKLPTETPQILDAANIGECSSNCKVWFSLKINSTPAAPEKTIDVRCRALDSIGINIPITNPTDERLEITVVLDNPGLHGPNAFALMPKQTYLYHLEFYPVSLGLSHGSVIFQSDVVGEFWYALRLIVEKASPTSLPEIKCELGKWTRLYIPLFNSTHQPLELEIVNSNPRNFSIESDIGHSLTVAPHSIIQLPVQFYPSAVGKRNHQARIIFKSAKFQEWIFLLLGTGLPPQLMEATSISACVGQCSSAIVSFENPTPENVVADVMLTDRELSGHNFNASVLSESTSKESVFHLLFKQPRGIHLAPKEKVNIPVLFVPHAMKMYKAEVIVHVRKENGENWTYEFSGGSNKDLNRNVFLAESGEIEGILWRYPVHGIPEAPQQKLVVVRCRARQRVEQRVEMLLMGVVPDATAVTDARNSDTVDRDDSAKTQEVKVTDGFSATAEFLYELQYQSNEIRSQLESLVGMHLVQKEWDTESGIVTLIFSVVFAPNKPMRNAATLMIQWTAGGAWKFPLQFIATEPEVDDVINIEAVGLNKESIVGFKLTSQTSSPEPFTAHFLAGSDPDFLVMPQAGELLPAGTVGTHITVGYKPRMYGKKHTATLVIETQSMQWTYEINGLPPQNIPPTVAAKVVTTGTYIRSSTVRQRNYLRENRKLITTGASSPIKGAPLVLRKKQRKL</sequence>
<comment type="subcellular location">
    <subcellularLocation>
        <location evidence="1">Cell projection</location>
        <location evidence="1">Cilium</location>
    </subcellularLocation>
    <subcellularLocation>
        <location evidence="2">Cytoplasm</location>
    </subcellularLocation>
</comment>
<organism evidence="7 8">
    <name type="scientific">Lepidothrix coronata</name>
    <name type="common">blue-crowned manakin</name>
    <dbReference type="NCBI Taxonomy" id="321398"/>
    <lineage>
        <taxon>Eukaryota</taxon>
        <taxon>Metazoa</taxon>
        <taxon>Chordata</taxon>
        <taxon>Craniata</taxon>
        <taxon>Vertebrata</taxon>
        <taxon>Euteleostomi</taxon>
        <taxon>Archelosauria</taxon>
        <taxon>Archosauria</taxon>
        <taxon>Dinosauria</taxon>
        <taxon>Saurischia</taxon>
        <taxon>Theropoda</taxon>
        <taxon>Coelurosauria</taxon>
        <taxon>Aves</taxon>
        <taxon>Neognathae</taxon>
        <taxon>Neoaves</taxon>
        <taxon>Telluraves</taxon>
        <taxon>Australaves</taxon>
        <taxon>Passeriformes</taxon>
        <taxon>Pipridae</taxon>
        <taxon>Lepidothrix</taxon>
    </lineage>
</organism>
<dbReference type="GO" id="GO:0007288">
    <property type="term" value="P:sperm axoneme assembly"/>
    <property type="evidence" value="ECO:0007669"/>
    <property type="project" value="TreeGrafter"/>
</dbReference>
<evidence type="ECO:0000313" key="8">
    <source>
        <dbReference type="RefSeq" id="XP_017666501.1"/>
    </source>
</evidence>
<name>A0A6J0GXE9_9PASS</name>
<feature type="domain" description="Calponin-homology (CH)" evidence="6">
    <location>
        <begin position="1747"/>
        <end position="1870"/>
    </location>
</feature>
<dbReference type="PROSITE" id="PS50021">
    <property type="entry name" value="CH"/>
    <property type="match status" value="1"/>
</dbReference>
<dbReference type="Pfam" id="PF26579">
    <property type="entry name" value="Ig_CFAP47"/>
    <property type="match status" value="1"/>
</dbReference>
<evidence type="ECO:0000256" key="1">
    <source>
        <dbReference type="ARBA" id="ARBA00004138"/>
    </source>
</evidence>
<protein>
    <submittedName>
        <fullName evidence="8">Cilia- and flagella-associated protein 47 isoform X1</fullName>
    </submittedName>
</protein>
<dbReference type="InterPro" id="IPR058952">
    <property type="entry name" value="Ig_CFAP47"/>
</dbReference>
<dbReference type="Gene3D" id="2.60.40.10">
    <property type="entry name" value="Immunoglobulins"/>
    <property type="match status" value="8"/>
</dbReference>
<dbReference type="Pfam" id="PF14874">
    <property type="entry name" value="PapD-like"/>
    <property type="match status" value="1"/>
</dbReference>
<evidence type="ECO:0000256" key="3">
    <source>
        <dbReference type="ARBA" id="ARBA00022490"/>
    </source>
</evidence>
<keyword evidence="4" id="KW-0969">Cilium</keyword>
<dbReference type="InterPro" id="IPR013783">
    <property type="entry name" value="Ig-like_fold"/>
</dbReference>
<evidence type="ECO:0000259" key="6">
    <source>
        <dbReference type="PROSITE" id="PS50021"/>
    </source>
</evidence>
<keyword evidence="7" id="KW-1185">Reference proteome</keyword>
<reference evidence="8" key="1">
    <citation type="submission" date="2025-08" db="UniProtKB">
        <authorList>
            <consortium name="RefSeq"/>
        </authorList>
    </citation>
    <scope>IDENTIFICATION</scope>
</reference>
<dbReference type="OrthoDB" id="10060824at2759"/>
<dbReference type="GeneID" id="108495375"/>
<dbReference type="InterPro" id="IPR053879">
    <property type="entry name" value="HYDIN_VesB_CFA65-like_Ig"/>
</dbReference>
<dbReference type="RefSeq" id="XP_017666501.1">
    <property type="nucleotide sequence ID" value="XM_017811012.1"/>
</dbReference>
<dbReference type="Pfam" id="PF22544">
    <property type="entry name" value="HYDIN_VesB_CFA65-like_Ig"/>
    <property type="match status" value="1"/>
</dbReference>
<keyword evidence="3" id="KW-0963">Cytoplasm</keyword>
<dbReference type="GO" id="GO:0005929">
    <property type="term" value="C:cilium"/>
    <property type="evidence" value="ECO:0007669"/>
    <property type="project" value="UniProtKB-SubCell"/>
</dbReference>
<dbReference type="Gene3D" id="1.10.418.10">
    <property type="entry name" value="Calponin-like domain"/>
    <property type="match status" value="1"/>
</dbReference>
<dbReference type="Pfam" id="PF24529">
    <property type="entry name" value="CFAP47"/>
    <property type="match status" value="1"/>
</dbReference>
<evidence type="ECO:0000313" key="7">
    <source>
        <dbReference type="Proteomes" id="UP000504624"/>
    </source>
</evidence>
<keyword evidence="8" id="KW-0282">Flagellum</keyword>
<proteinExistence type="predicted"/>
<keyword evidence="5" id="KW-0966">Cell projection</keyword>
<dbReference type="SUPFAM" id="SSF47576">
    <property type="entry name" value="Calponin-homology domain, CH-domain"/>
    <property type="match status" value="1"/>
</dbReference>
<dbReference type="GO" id="GO:0005737">
    <property type="term" value="C:cytoplasm"/>
    <property type="evidence" value="ECO:0007669"/>
    <property type="project" value="UniProtKB-SubCell"/>
</dbReference>
<evidence type="ECO:0000256" key="5">
    <source>
        <dbReference type="ARBA" id="ARBA00023273"/>
    </source>
</evidence>
<evidence type="ECO:0000256" key="4">
    <source>
        <dbReference type="ARBA" id="ARBA00023069"/>
    </source>
</evidence>
<dbReference type="PANTHER" id="PTHR45912">
    <property type="entry name" value="CILIA- AND FLAGELLA-ASSOCIATED PROTEIN 47"/>
    <property type="match status" value="1"/>
</dbReference>
<gene>
    <name evidence="8" type="primary">CFAP47</name>
</gene>
<dbReference type="CTD" id="286464"/>
<accession>A0A6J0GXE9</accession>
<dbReference type="InterPro" id="IPR056343">
    <property type="entry name" value="CFAP47_dom"/>
</dbReference>
<dbReference type="InterPro" id="IPR036872">
    <property type="entry name" value="CH_dom_sf"/>
</dbReference>
<dbReference type="Proteomes" id="UP000504624">
    <property type="component" value="Unplaced"/>
</dbReference>
<dbReference type="InterPro" id="IPR001715">
    <property type="entry name" value="CH_dom"/>
</dbReference>